<organism evidence="2 3">
    <name type="scientific">Veronia nyctiphanis</name>
    <dbReference type="NCBI Taxonomy" id="1278244"/>
    <lineage>
        <taxon>Bacteria</taxon>
        <taxon>Pseudomonadati</taxon>
        <taxon>Pseudomonadota</taxon>
        <taxon>Gammaproteobacteria</taxon>
        <taxon>Vibrionales</taxon>
        <taxon>Vibrionaceae</taxon>
        <taxon>Veronia</taxon>
    </lineage>
</organism>
<evidence type="ECO:0000313" key="2">
    <source>
        <dbReference type="EMBL" id="RXJ74016.1"/>
    </source>
</evidence>
<keyword evidence="1" id="KW-1133">Transmembrane helix</keyword>
<dbReference type="RefSeq" id="WP_129121373.1">
    <property type="nucleotide sequence ID" value="NZ_PEIB01000004.1"/>
</dbReference>
<dbReference type="AlphaFoldDB" id="A0A4Q0YSA5"/>
<comment type="caution">
    <text evidence="2">The sequence shown here is derived from an EMBL/GenBank/DDBJ whole genome shotgun (WGS) entry which is preliminary data.</text>
</comment>
<reference evidence="2 3" key="1">
    <citation type="submission" date="2017-10" db="EMBL/GenBank/DDBJ databases">
        <title>Nyctiphanis sp. nov., isolated from the stomach of the euphausiid Nyctiphanes simplex (Hansen, 1911) in the Gulf of California.</title>
        <authorList>
            <person name="Gomez-Gil B."/>
            <person name="Aguilar-Mendez M."/>
            <person name="Lopez-Cortes A."/>
            <person name="Gomez-Gutierrez J."/>
            <person name="Roque A."/>
            <person name="Lang E."/>
            <person name="Gonzalez-Castillo A."/>
        </authorList>
    </citation>
    <scope>NUCLEOTIDE SEQUENCE [LARGE SCALE GENOMIC DNA]</scope>
    <source>
        <strain evidence="2 3">CAIM 600</strain>
    </source>
</reference>
<keyword evidence="3" id="KW-1185">Reference proteome</keyword>
<name>A0A4Q0YSA5_9GAMM</name>
<feature type="transmembrane region" description="Helical" evidence="1">
    <location>
        <begin position="86"/>
        <end position="107"/>
    </location>
</feature>
<keyword evidence="1" id="KW-0472">Membrane</keyword>
<keyword evidence="1" id="KW-0812">Transmembrane</keyword>
<dbReference type="EMBL" id="PEIB01000004">
    <property type="protein sequence ID" value="RXJ74016.1"/>
    <property type="molecule type" value="Genomic_DNA"/>
</dbReference>
<proteinExistence type="predicted"/>
<feature type="transmembrane region" description="Helical" evidence="1">
    <location>
        <begin position="52"/>
        <end position="77"/>
    </location>
</feature>
<feature type="transmembrane region" description="Helical" evidence="1">
    <location>
        <begin position="119"/>
        <end position="137"/>
    </location>
</feature>
<dbReference type="OrthoDB" id="6951052at2"/>
<dbReference type="Proteomes" id="UP000290287">
    <property type="component" value="Unassembled WGS sequence"/>
</dbReference>
<protein>
    <submittedName>
        <fullName evidence="2">Uncharacterized protein</fullName>
    </submittedName>
</protein>
<gene>
    <name evidence="2" type="ORF">CS022_05020</name>
</gene>
<accession>A0A4Q0YSA5</accession>
<evidence type="ECO:0000256" key="1">
    <source>
        <dbReference type="SAM" id="Phobius"/>
    </source>
</evidence>
<evidence type="ECO:0000313" key="3">
    <source>
        <dbReference type="Proteomes" id="UP000290287"/>
    </source>
</evidence>
<sequence length="147" mass="16393">MARSKFAMFLYFFALALTLAFAVTYLTKSEFMPYHAQALATDWKSLSEPEQVMFLGFMRVIGALALALTVLSVWVIFSAYRKGETWAFWAIPVTGNIAGIPTIYVMFTVITQTSGEPPIILPILGLLAFNLGLIVTCQRGRKRRVTS</sequence>